<organism evidence="4">
    <name type="scientific">Streptomyces sp. SID12501</name>
    <dbReference type="NCBI Taxonomy" id="2706042"/>
    <lineage>
        <taxon>Bacteria</taxon>
        <taxon>Bacillati</taxon>
        <taxon>Actinomycetota</taxon>
        <taxon>Actinomycetes</taxon>
        <taxon>Kitasatosporales</taxon>
        <taxon>Streptomycetaceae</taxon>
        <taxon>Streptomyces</taxon>
    </lineage>
</organism>
<keyword evidence="2" id="KW-0812">Transmembrane</keyword>
<keyword evidence="2" id="KW-1133">Transmembrane helix</keyword>
<evidence type="ECO:0000313" key="4">
    <source>
        <dbReference type="EMBL" id="NEC89067.1"/>
    </source>
</evidence>
<evidence type="ECO:0000259" key="3">
    <source>
        <dbReference type="PROSITE" id="PS51175"/>
    </source>
</evidence>
<dbReference type="RefSeq" id="WP_164317575.1">
    <property type="nucleotide sequence ID" value="NZ_JAAGLU010000021.1"/>
</dbReference>
<dbReference type="InterPro" id="IPR005084">
    <property type="entry name" value="CBM6"/>
</dbReference>
<comment type="caution">
    <text evidence="4">The sequence shown here is derived from an EMBL/GenBank/DDBJ whole genome shotgun (WGS) entry which is preliminary data.</text>
</comment>
<reference evidence="4" key="1">
    <citation type="submission" date="2020-01" db="EMBL/GenBank/DDBJ databases">
        <title>Insect and environment-associated Actinomycetes.</title>
        <authorList>
            <person name="Currrie C."/>
            <person name="Chevrette M."/>
            <person name="Carlson C."/>
            <person name="Stubbendieck R."/>
            <person name="Wendt-Pienkowski E."/>
        </authorList>
    </citation>
    <scope>NUCLEOTIDE SEQUENCE</scope>
    <source>
        <strain evidence="4">SID12501</strain>
    </source>
</reference>
<feature type="region of interest" description="Disordered" evidence="1">
    <location>
        <begin position="160"/>
        <end position="191"/>
    </location>
</feature>
<evidence type="ECO:0000256" key="1">
    <source>
        <dbReference type="SAM" id="MobiDB-lite"/>
    </source>
</evidence>
<dbReference type="Gene3D" id="2.60.120.260">
    <property type="entry name" value="Galactose-binding domain-like"/>
    <property type="match status" value="1"/>
</dbReference>
<dbReference type="SUPFAM" id="SSF49785">
    <property type="entry name" value="Galactose-binding domain-like"/>
    <property type="match status" value="1"/>
</dbReference>
<dbReference type="InterPro" id="IPR008979">
    <property type="entry name" value="Galactose-bd-like_sf"/>
</dbReference>
<accession>A0A6B3BXA6</accession>
<feature type="region of interest" description="Disordered" evidence="1">
    <location>
        <begin position="1"/>
        <end position="75"/>
    </location>
</feature>
<feature type="compositionally biased region" description="Gly residues" evidence="1">
    <location>
        <begin position="118"/>
        <end position="129"/>
    </location>
</feature>
<feature type="compositionally biased region" description="Low complexity" evidence="1">
    <location>
        <begin position="55"/>
        <end position="73"/>
    </location>
</feature>
<feature type="compositionally biased region" description="Polar residues" evidence="1">
    <location>
        <begin position="87"/>
        <end position="99"/>
    </location>
</feature>
<feature type="compositionally biased region" description="Low complexity" evidence="1">
    <location>
        <begin position="167"/>
        <end position="189"/>
    </location>
</feature>
<evidence type="ECO:0000256" key="2">
    <source>
        <dbReference type="SAM" id="Phobius"/>
    </source>
</evidence>
<name>A0A6B3BXA6_9ACTN</name>
<feature type="region of interest" description="Disordered" evidence="1">
    <location>
        <begin position="87"/>
        <end position="130"/>
    </location>
</feature>
<dbReference type="EMBL" id="JAAGLU010000021">
    <property type="protein sequence ID" value="NEC89067.1"/>
    <property type="molecule type" value="Genomic_DNA"/>
</dbReference>
<gene>
    <name evidence="4" type="ORF">G3I71_25365</name>
</gene>
<sequence>MTPGNNGASTPEDDDPFGYLYEDGRANGAQPPSSGYGYPNSVGRVRPVGERQYSAPAAPGQAPVQGQQPAYGQTAPTAQYGQAIPQQQGAYGSSPNTHYQAPEAFGGGPTAPQQPAYSGGGGSRGGRGSGPNTKGLLIGAIAVVAAVVIGIGVAMMGGDDDKDKGSDAGASPTTGQSASPSASASASEAAEGELPTIDAKALLLGGGAATTSDVEGAKAAGGVYVGNFNNVGASVTWNVSGISKSGKYTLYTGYSVPGKDATATLTINGAASDSPVGMDNYAKAAEGDYEKGWTQTYNYVQLNKGTNTIKISCEQGNQCDALLDQLWLVNGWVDS</sequence>
<proteinExistence type="predicted"/>
<keyword evidence="2" id="KW-0472">Membrane</keyword>
<feature type="transmembrane region" description="Helical" evidence="2">
    <location>
        <begin position="136"/>
        <end position="157"/>
    </location>
</feature>
<protein>
    <submittedName>
        <fullName evidence="4">Carbohydrate-binding protein</fullName>
    </submittedName>
</protein>
<dbReference type="GO" id="GO:0030246">
    <property type="term" value="F:carbohydrate binding"/>
    <property type="evidence" value="ECO:0007669"/>
    <property type="project" value="InterPro"/>
</dbReference>
<dbReference type="PROSITE" id="PS51175">
    <property type="entry name" value="CBM6"/>
    <property type="match status" value="1"/>
</dbReference>
<dbReference type="Pfam" id="PF16990">
    <property type="entry name" value="CBM_35"/>
    <property type="match status" value="1"/>
</dbReference>
<feature type="domain" description="CBM6" evidence="3">
    <location>
        <begin position="195"/>
        <end position="329"/>
    </location>
</feature>
<dbReference type="AlphaFoldDB" id="A0A6B3BXA6"/>